<evidence type="ECO:0000259" key="2">
    <source>
        <dbReference type="PROSITE" id="PS50011"/>
    </source>
</evidence>
<dbReference type="PROSITE" id="PS50011">
    <property type="entry name" value="PROTEIN_KINASE_DOM"/>
    <property type="match status" value="1"/>
</dbReference>
<organism evidence="3 4">
    <name type="scientific">Glomus cerebriforme</name>
    <dbReference type="NCBI Taxonomy" id="658196"/>
    <lineage>
        <taxon>Eukaryota</taxon>
        <taxon>Fungi</taxon>
        <taxon>Fungi incertae sedis</taxon>
        <taxon>Mucoromycota</taxon>
        <taxon>Glomeromycotina</taxon>
        <taxon>Glomeromycetes</taxon>
        <taxon>Glomerales</taxon>
        <taxon>Glomeraceae</taxon>
        <taxon>Glomus</taxon>
    </lineage>
</organism>
<feature type="binding site" evidence="1">
    <location>
        <position position="35"/>
    </location>
    <ligand>
        <name>ATP</name>
        <dbReference type="ChEBI" id="CHEBI:30616"/>
    </ligand>
</feature>
<keyword evidence="1" id="KW-0067">ATP-binding</keyword>
<dbReference type="InterPro" id="IPR000719">
    <property type="entry name" value="Prot_kinase_dom"/>
</dbReference>
<evidence type="ECO:0000313" key="3">
    <source>
        <dbReference type="EMBL" id="RIA80175.1"/>
    </source>
</evidence>
<dbReference type="GO" id="GO:0004672">
    <property type="term" value="F:protein kinase activity"/>
    <property type="evidence" value="ECO:0007669"/>
    <property type="project" value="InterPro"/>
</dbReference>
<dbReference type="Proteomes" id="UP000265703">
    <property type="component" value="Unassembled WGS sequence"/>
</dbReference>
<name>A0A397S772_9GLOM</name>
<proteinExistence type="predicted"/>
<comment type="caution">
    <text evidence="3">The sequence shown here is derived from an EMBL/GenBank/DDBJ whole genome shotgun (WGS) entry which is preliminary data.</text>
</comment>
<reference evidence="3 4" key="1">
    <citation type="submission" date="2018-06" db="EMBL/GenBank/DDBJ databases">
        <title>Comparative genomics reveals the genomic features of Rhizophagus irregularis, R. cerebriforme, R. diaphanum and Gigaspora rosea, and their symbiotic lifestyle signature.</title>
        <authorList>
            <person name="Morin E."/>
            <person name="San Clemente H."/>
            <person name="Chen E.C.H."/>
            <person name="De La Providencia I."/>
            <person name="Hainaut M."/>
            <person name="Kuo A."/>
            <person name="Kohler A."/>
            <person name="Murat C."/>
            <person name="Tang N."/>
            <person name="Roy S."/>
            <person name="Loubradou J."/>
            <person name="Henrissat B."/>
            <person name="Grigoriev I.V."/>
            <person name="Corradi N."/>
            <person name="Roux C."/>
            <person name="Martin F.M."/>
        </authorList>
    </citation>
    <scope>NUCLEOTIDE SEQUENCE [LARGE SCALE GENOMIC DNA]</scope>
    <source>
        <strain evidence="3 4">DAOM 227022</strain>
    </source>
</reference>
<sequence length="67" mass="7789">MIHKVSILSIIGSGGFASVHAAYWKMTQSKFAIKKFDKEKIHVNENEIKNEIRLMKMVDFHPNIIKF</sequence>
<keyword evidence="4" id="KW-1185">Reference proteome</keyword>
<protein>
    <recommendedName>
        <fullName evidence="2">Protein kinase domain-containing protein</fullName>
    </recommendedName>
</protein>
<dbReference type="OrthoDB" id="3256376at2759"/>
<dbReference type="EMBL" id="QKYT01001027">
    <property type="protein sequence ID" value="RIA80175.1"/>
    <property type="molecule type" value="Genomic_DNA"/>
</dbReference>
<accession>A0A397S772</accession>
<feature type="domain" description="Protein kinase" evidence="2">
    <location>
        <begin position="5"/>
        <end position="67"/>
    </location>
</feature>
<dbReference type="Pfam" id="PF00069">
    <property type="entry name" value="Pkinase"/>
    <property type="match status" value="1"/>
</dbReference>
<evidence type="ECO:0000313" key="4">
    <source>
        <dbReference type="Proteomes" id="UP000265703"/>
    </source>
</evidence>
<gene>
    <name evidence="3" type="ORF">C1645_882312</name>
</gene>
<feature type="non-terminal residue" evidence="3">
    <location>
        <position position="67"/>
    </location>
</feature>
<dbReference type="SUPFAM" id="SSF56112">
    <property type="entry name" value="Protein kinase-like (PK-like)"/>
    <property type="match status" value="1"/>
</dbReference>
<dbReference type="InterPro" id="IPR011009">
    <property type="entry name" value="Kinase-like_dom_sf"/>
</dbReference>
<evidence type="ECO:0000256" key="1">
    <source>
        <dbReference type="PROSITE-ProRule" id="PRU10141"/>
    </source>
</evidence>
<dbReference type="InterPro" id="IPR017441">
    <property type="entry name" value="Protein_kinase_ATP_BS"/>
</dbReference>
<dbReference type="GO" id="GO:0005524">
    <property type="term" value="F:ATP binding"/>
    <property type="evidence" value="ECO:0007669"/>
    <property type="project" value="UniProtKB-UniRule"/>
</dbReference>
<dbReference type="AlphaFoldDB" id="A0A397S772"/>
<dbReference type="PROSITE" id="PS00107">
    <property type="entry name" value="PROTEIN_KINASE_ATP"/>
    <property type="match status" value="1"/>
</dbReference>
<dbReference type="Gene3D" id="3.30.200.20">
    <property type="entry name" value="Phosphorylase Kinase, domain 1"/>
    <property type="match status" value="1"/>
</dbReference>
<keyword evidence="1" id="KW-0547">Nucleotide-binding</keyword>